<name>A0A2S5KKY7_9PROT</name>
<protein>
    <submittedName>
        <fullName evidence="1">Uncharacterized protein</fullName>
    </submittedName>
</protein>
<reference evidence="1 2" key="1">
    <citation type="submission" date="2018-02" db="EMBL/GenBank/DDBJ databases">
        <title>novel marine gammaproteobacteria from coastal saline agro ecosystem.</title>
        <authorList>
            <person name="Krishnan R."/>
            <person name="Ramesh Kumar N."/>
        </authorList>
    </citation>
    <scope>NUCLEOTIDE SEQUENCE [LARGE SCALE GENOMIC DNA]</scope>
    <source>
        <strain evidence="1 2">228</strain>
    </source>
</reference>
<evidence type="ECO:0000313" key="2">
    <source>
        <dbReference type="Proteomes" id="UP000238196"/>
    </source>
</evidence>
<organism evidence="1 2">
    <name type="scientific">Proteobacteria bacterium 228</name>
    <dbReference type="NCBI Taxonomy" id="2083153"/>
    <lineage>
        <taxon>Bacteria</taxon>
        <taxon>Pseudomonadati</taxon>
        <taxon>Pseudomonadota</taxon>
    </lineage>
</organism>
<comment type="caution">
    <text evidence="1">The sequence shown here is derived from an EMBL/GenBank/DDBJ whole genome shotgun (WGS) entry which is preliminary data.</text>
</comment>
<dbReference type="Proteomes" id="UP000238196">
    <property type="component" value="Unassembled WGS sequence"/>
</dbReference>
<dbReference type="AlphaFoldDB" id="A0A2S5KKY7"/>
<evidence type="ECO:0000313" key="1">
    <source>
        <dbReference type="EMBL" id="PPC75400.1"/>
    </source>
</evidence>
<proteinExistence type="predicted"/>
<gene>
    <name evidence="1" type="ORF">C4K68_20760</name>
</gene>
<dbReference type="EMBL" id="PRLP01000096">
    <property type="protein sequence ID" value="PPC75400.1"/>
    <property type="molecule type" value="Genomic_DNA"/>
</dbReference>
<sequence>MQVWVHWQEQKAIILWQGGEDEETQIASMALARKELVLGRDTVKSEEEINGSSYLITESAWHDIVNDCARKGQPFTISPFSINNA</sequence>
<accession>A0A2S5KKY7</accession>